<evidence type="ECO:0000259" key="8">
    <source>
        <dbReference type="PROSITE" id="PS51471"/>
    </source>
</evidence>
<evidence type="ECO:0000313" key="9">
    <source>
        <dbReference type="EMBL" id="PWN33585.1"/>
    </source>
</evidence>
<dbReference type="GO" id="GO:0005634">
    <property type="term" value="C:nucleus"/>
    <property type="evidence" value="ECO:0007669"/>
    <property type="project" value="UniProtKB-SubCell"/>
</dbReference>
<dbReference type="GO" id="GO:0046872">
    <property type="term" value="F:metal ion binding"/>
    <property type="evidence" value="ECO:0007669"/>
    <property type="project" value="UniProtKB-KW"/>
</dbReference>
<keyword evidence="10" id="KW-1185">Reference proteome</keyword>
<dbReference type="PROSITE" id="PS51471">
    <property type="entry name" value="FE2OG_OXY"/>
    <property type="match status" value="1"/>
</dbReference>
<dbReference type="Gene3D" id="2.60.120.590">
    <property type="entry name" value="Alpha-ketoglutarate-dependent dioxygenase AlkB-like"/>
    <property type="match status" value="1"/>
</dbReference>
<dbReference type="PANTHER" id="PTHR46030:SF1">
    <property type="entry name" value="ALPHA-KETOGLUTARATE-DEPENDENT DIOXYGENASE ALKB HOMOLOG 6"/>
    <property type="match status" value="1"/>
</dbReference>
<evidence type="ECO:0000256" key="3">
    <source>
        <dbReference type="ARBA" id="ARBA00022723"/>
    </source>
</evidence>
<accession>A0A316VDM1</accession>
<sequence length="303" mass="33690">MIMASSSTDGQHTNEIKNLTPHKIVLPADLLKDIQDTEAKGCLDNDSSDGFFYIPNFISEAEEEHIISKIQSAPQPKWRTLHARSGEKIGRLQNWGGQVTKQALIAEQLPEFLTSFPPLLERIRETGAFQGSKHGEPNHCLMNEYEPGQGILPHEDGSAYFPTVATVSLGGHTLLDVYRYASQDAQSDASKPADSSAKAREQLPRFSILQEPRSLLITQGAAYKYFLHGIAEREIDEDKHLSTVTNGDMVADTSVRDTIRKAKEGGDSNSDHSLQRQLRYSLTLRDVERVAPKNLMAMMMGKQ</sequence>
<evidence type="ECO:0000256" key="7">
    <source>
        <dbReference type="ARBA" id="ARBA00023242"/>
    </source>
</evidence>
<reference evidence="9 10" key="1">
    <citation type="journal article" date="2018" name="Mol. Biol. Evol.">
        <title>Broad Genomic Sampling Reveals a Smut Pathogenic Ancestry of the Fungal Clade Ustilaginomycotina.</title>
        <authorList>
            <person name="Kijpornyongpan T."/>
            <person name="Mondo S.J."/>
            <person name="Barry K."/>
            <person name="Sandor L."/>
            <person name="Lee J."/>
            <person name="Lipzen A."/>
            <person name="Pangilinan J."/>
            <person name="LaButti K."/>
            <person name="Hainaut M."/>
            <person name="Henrissat B."/>
            <person name="Grigoriev I.V."/>
            <person name="Spatafora J.W."/>
            <person name="Aime M.C."/>
        </authorList>
    </citation>
    <scope>NUCLEOTIDE SEQUENCE [LARGE SCALE GENOMIC DNA]</scope>
    <source>
        <strain evidence="9 10">MCA 3882</strain>
    </source>
</reference>
<dbReference type="EMBL" id="KZ819604">
    <property type="protein sequence ID" value="PWN33585.1"/>
    <property type="molecule type" value="Genomic_DNA"/>
</dbReference>
<evidence type="ECO:0000256" key="6">
    <source>
        <dbReference type="ARBA" id="ARBA00023004"/>
    </source>
</evidence>
<dbReference type="GO" id="GO:0051213">
    <property type="term" value="F:dioxygenase activity"/>
    <property type="evidence" value="ECO:0007669"/>
    <property type="project" value="UniProtKB-KW"/>
</dbReference>
<dbReference type="SUPFAM" id="SSF51197">
    <property type="entry name" value="Clavaminate synthase-like"/>
    <property type="match status" value="1"/>
</dbReference>
<dbReference type="InterPro" id="IPR027450">
    <property type="entry name" value="AlkB-like"/>
</dbReference>
<proteinExistence type="inferred from homology"/>
<dbReference type="RefSeq" id="XP_025353887.1">
    <property type="nucleotide sequence ID" value="XM_025501813.1"/>
</dbReference>
<protein>
    <recommendedName>
        <fullName evidence="8">Fe2OG dioxygenase domain-containing protein</fullName>
    </recommendedName>
</protein>
<evidence type="ECO:0000256" key="1">
    <source>
        <dbReference type="ARBA" id="ARBA00004123"/>
    </source>
</evidence>
<dbReference type="InterPro" id="IPR037151">
    <property type="entry name" value="AlkB-like_sf"/>
</dbReference>
<dbReference type="InterPro" id="IPR005123">
    <property type="entry name" value="Oxoglu/Fe-dep_dioxygenase_dom"/>
</dbReference>
<dbReference type="Proteomes" id="UP000245771">
    <property type="component" value="Unassembled WGS sequence"/>
</dbReference>
<evidence type="ECO:0000256" key="2">
    <source>
        <dbReference type="ARBA" id="ARBA00007879"/>
    </source>
</evidence>
<comment type="similarity">
    <text evidence="2">Belongs to the alkB family.</text>
</comment>
<evidence type="ECO:0000256" key="4">
    <source>
        <dbReference type="ARBA" id="ARBA00022964"/>
    </source>
</evidence>
<gene>
    <name evidence="9" type="ORF">FA14DRAFT_190722</name>
</gene>
<keyword evidence="3" id="KW-0479">Metal-binding</keyword>
<evidence type="ECO:0000256" key="5">
    <source>
        <dbReference type="ARBA" id="ARBA00023002"/>
    </source>
</evidence>
<keyword evidence="7" id="KW-0539">Nucleus</keyword>
<comment type="subcellular location">
    <subcellularLocation>
        <location evidence="1">Nucleus</location>
    </subcellularLocation>
</comment>
<dbReference type="AlphaFoldDB" id="A0A316VDM1"/>
<keyword evidence="4" id="KW-0223">Dioxygenase</keyword>
<dbReference type="InterPro" id="IPR032862">
    <property type="entry name" value="ALKBH6"/>
</dbReference>
<feature type="domain" description="Fe2OG dioxygenase" evidence="8">
    <location>
        <begin position="136"/>
        <end position="288"/>
    </location>
</feature>
<dbReference type="GeneID" id="37023594"/>
<dbReference type="OrthoDB" id="412814at2759"/>
<dbReference type="PANTHER" id="PTHR46030">
    <property type="entry name" value="ALPHA-KETOGLUTARATE-DEPENDENT DIOXYGENASE ALKB HOMOLOG 6"/>
    <property type="match status" value="1"/>
</dbReference>
<name>A0A316VDM1_9BASI</name>
<keyword evidence="5" id="KW-0560">Oxidoreductase</keyword>
<dbReference type="Pfam" id="PF13532">
    <property type="entry name" value="2OG-FeII_Oxy_2"/>
    <property type="match status" value="1"/>
</dbReference>
<evidence type="ECO:0000313" key="10">
    <source>
        <dbReference type="Proteomes" id="UP000245771"/>
    </source>
</evidence>
<organism evidence="9 10">
    <name type="scientific">Meira miltonrushii</name>
    <dbReference type="NCBI Taxonomy" id="1280837"/>
    <lineage>
        <taxon>Eukaryota</taxon>
        <taxon>Fungi</taxon>
        <taxon>Dikarya</taxon>
        <taxon>Basidiomycota</taxon>
        <taxon>Ustilaginomycotina</taxon>
        <taxon>Exobasidiomycetes</taxon>
        <taxon>Exobasidiales</taxon>
        <taxon>Brachybasidiaceae</taxon>
        <taxon>Meira</taxon>
    </lineage>
</organism>
<dbReference type="InParanoid" id="A0A316VDM1"/>
<keyword evidence="6" id="KW-0408">Iron</keyword>